<gene>
    <name evidence="1" type="ORF">QWZ03_18290</name>
</gene>
<name>A0ABT8BAE8_9NEIS</name>
<reference evidence="1" key="2">
    <citation type="submission" date="2023-06" db="EMBL/GenBank/DDBJ databases">
        <authorList>
            <person name="Lucena T."/>
            <person name="Sun Q."/>
        </authorList>
    </citation>
    <scope>NUCLEOTIDE SEQUENCE</scope>
    <source>
        <strain evidence="1">CECT 7703</strain>
    </source>
</reference>
<organism evidence="1 2">
    <name type="scientific">Chitinimonas viridis</name>
    <dbReference type="NCBI Taxonomy" id="664880"/>
    <lineage>
        <taxon>Bacteria</taxon>
        <taxon>Pseudomonadati</taxon>
        <taxon>Pseudomonadota</taxon>
        <taxon>Betaproteobacteria</taxon>
        <taxon>Neisseriales</taxon>
        <taxon>Chitinibacteraceae</taxon>
        <taxon>Chitinimonas</taxon>
    </lineage>
</organism>
<comment type="caution">
    <text evidence="1">The sequence shown here is derived from an EMBL/GenBank/DDBJ whole genome shotgun (WGS) entry which is preliminary data.</text>
</comment>
<keyword evidence="2" id="KW-1185">Reference proteome</keyword>
<reference evidence="1" key="1">
    <citation type="journal article" date="2014" name="Int. J. Syst. Evol. Microbiol.">
        <title>Complete genome of a new Firmicutes species belonging to the dominant human colonic microbiota ('Ruminococcus bicirculans') reveals two chromosomes and a selective capacity to utilize plant glucans.</title>
        <authorList>
            <consortium name="NISC Comparative Sequencing Program"/>
            <person name="Wegmann U."/>
            <person name="Louis P."/>
            <person name="Goesmann A."/>
            <person name="Henrissat B."/>
            <person name="Duncan S.H."/>
            <person name="Flint H.J."/>
        </authorList>
    </citation>
    <scope>NUCLEOTIDE SEQUENCE</scope>
    <source>
        <strain evidence="1">CECT 7703</strain>
    </source>
</reference>
<dbReference type="EMBL" id="JAUFPU010000018">
    <property type="protein sequence ID" value="MDN3578720.1"/>
    <property type="molecule type" value="Genomic_DNA"/>
</dbReference>
<evidence type="ECO:0000313" key="1">
    <source>
        <dbReference type="EMBL" id="MDN3578720.1"/>
    </source>
</evidence>
<sequence>MAYEGINLYECATTLYPWGQTYVVVVSGSSWNPCGHTILNVGGANGHYFHIAGDGYARPYYMDAKGYQRYLSENQKKELNRQYVKVPKPLKAQQRLDELASKPWLWMVLPNNCASFVEKILQAGGADGGLYSNCPAMEGWN</sequence>
<dbReference type="RefSeq" id="WP_290334050.1">
    <property type="nucleotide sequence ID" value="NZ_JAUFPU010000018.1"/>
</dbReference>
<evidence type="ECO:0000313" key="2">
    <source>
        <dbReference type="Proteomes" id="UP001180081"/>
    </source>
</evidence>
<protein>
    <submittedName>
        <fullName evidence="1">Uncharacterized protein</fullName>
    </submittedName>
</protein>
<dbReference type="Proteomes" id="UP001180081">
    <property type="component" value="Unassembled WGS sequence"/>
</dbReference>
<proteinExistence type="predicted"/>
<accession>A0ABT8BAE8</accession>